<evidence type="ECO:0008006" key="6">
    <source>
        <dbReference type="Google" id="ProtNLM"/>
    </source>
</evidence>
<sequence>MRYGWDLYVNDLMSSPLMKMANLYQSTVSTLTRGASAMAGSLQPVARQVDNLNGRLDQLRRQRNLSVNTDEVEQAEAEIGRLERRIDQLNRPASINITEPPLARAFRPTTVVPHAPTAGWSTRQLSFDQGAASPVAPLATGRPSWSAPMPERQPVAPIPSPQPSRNFTDVVRGWASAFVPARQSAEGLQARLDDLVRRRALAVDWEAASRIDRDIARTESQLTRLQERANRPARGFVDSVVSGMGRLSGSFGPVRQDADELNARLDDLRQRRALMVDASQIGRADRDIARMERQLARVQERANRPAPSGFFGSLRNNVNRFVGALMPAGVQLATLRQQLERATERRELAIGTTAIRNAQREVERLQRQINQLEGNGGGEQKEGMFSSLRSSALGYIAGAGLLAGAGAFFSSGMQREQTQVAYEQFLGKDTKPVMSQLDVFANKTPFENDQVYKGGQSLLSVGFTGQQLIPEMTGIGNMAAGAQKDFNELTAAYAKIKAKGFIDGGELHQEFGGTRLMDQLKANLGVNGEELFKLAEQRKIKFEDVQKAIGDLSSPGGAYGGAMDKQSQTAFGKFSTFLGTLKLKFSTWAAGFNDSLGKLFDFGTALIDQIDPFLAKLQPVFQVVVTGMGQLWTATEPVRTLIGDLLTWVVNLWTGFGGLGGATSGLSVIFDVLASVVWTISTALQFVGNIVLWLASSPYVQLIAIIYGAVRAAMMLNAAMMANPVGFIVGGIMAVVAAIKYLWDNVDGFRQTLMKLWEVAKSIFGRIGAIAKAAFTFDFAELARQLGAAWTEGTSNGQKRFDDDKKRRESEKAGAKPKPIAGPNSAFANNPFAKTPGLASAGNAADKDKKSGIQSGVTGAKSTNITINLKSLVDGGVHVHSTTLTEGLGDIERKVKEVLLSVLNSASSIETV</sequence>
<feature type="coiled-coil region" evidence="1">
    <location>
        <begin position="42"/>
        <end position="92"/>
    </location>
</feature>
<feature type="compositionally biased region" description="Basic and acidic residues" evidence="2">
    <location>
        <begin position="799"/>
        <end position="814"/>
    </location>
</feature>
<evidence type="ECO:0000313" key="4">
    <source>
        <dbReference type="EMBL" id="RIV21396.1"/>
    </source>
</evidence>
<feature type="transmembrane region" description="Helical" evidence="3">
    <location>
        <begin position="392"/>
        <end position="409"/>
    </location>
</feature>
<feature type="transmembrane region" description="Helical" evidence="3">
    <location>
        <begin position="722"/>
        <end position="743"/>
    </location>
</feature>
<dbReference type="OrthoDB" id="900244at2"/>
<dbReference type="AlphaFoldDB" id="A0A418M6H7"/>
<keyword evidence="1" id="KW-0175">Coiled coil</keyword>
<dbReference type="Proteomes" id="UP000283523">
    <property type="component" value="Unassembled WGS sequence"/>
</dbReference>
<evidence type="ECO:0000256" key="3">
    <source>
        <dbReference type="SAM" id="Phobius"/>
    </source>
</evidence>
<protein>
    <recommendedName>
        <fullName evidence="6">Phage tail tape measure protein</fullName>
    </recommendedName>
</protein>
<gene>
    <name evidence="4" type="ORF">DYU11_18495</name>
</gene>
<evidence type="ECO:0000256" key="1">
    <source>
        <dbReference type="SAM" id="Coils"/>
    </source>
</evidence>
<evidence type="ECO:0000313" key="5">
    <source>
        <dbReference type="Proteomes" id="UP000283523"/>
    </source>
</evidence>
<feature type="region of interest" description="Disordered" evidence="2">
    <location>
        <begin position="793"/>
        <end position="827"/>
    </location>
</feature>
<dbReference type="EMBL" id="QXED01000005">
    <property type="protein sequence ID" value="RIV21396.1"/>
    <property type="molecule type" value="Genomic_DNA"/>
</dbReference>
<comment type="caution">
    <text evidence="4">The sequence shown here is derived from an EMBL/GenBank/DDBJ whole genome shotgun (WGS) entry which is preliminary data.</text>
</comment>
<proteinExistence type="predicted"/>
<feature type="region of interest" description="Disordered" evidence="2">
    <location>
        <begin position="838"/>
        <end position="857"/>
    </location>
</feature>
<organism evidence="4 5">
    <name type="scientific">Fibrisoma montanum</name>
    <dbReference type="NCBI Taxonomy" id="2305895"/>
    <lineage>
        <taxon>Bacteria</taxon>
        <taxon>Pseudomonadati</taxon>
        <taxon>Bacteroidota</taxon>
        <taxon>Cytophagia</taxon>
        <taxon>Cytophagales</taxon>
        <taxon>Spirosomataceae</taxon>
        <taxon>Fibrisoma</taxon>
    </lineage>
</organism>
<feature type="coiled-coil region" evidence="1">
    <location>
        <begin position="258"/>
        <end position="301"/>
    </location>
</feature>
<reference evidence="4 5" key="1">
    <citation type="submission" date="2018-08" db="EMBL/GenBank/DDBJ databases">
        <title>Fibrisoma montanum sp. nov., isolated from Danxia mountain soil.</title>
        <authorList>
            <person name="Huang Y."/>
        </authorList>
    </citation>
    <scope>NUCLEOTIDE SEQUENCE [LARGE SCALE GENOMIC DNA]</scope>
    <source>
        <strain evidence="4 5">HYT19</strain>
    </source>
</reference>
<keyword evidence="3" id="KW-0812">Transmembrane</keyword>
<feature type="transmembrane region" description="Helical" evidence="3">
    <location>
        <begin position="690"/>
        <end position="710"/>
    </location>
</feature>
<keyword evidence="5" id="KW-1185">Reference proteome</keyword>
<name>A0A418M6H7_9BACT</name>
<dbReference type="RefSeq" id="WP_119669190.1">
    <property type="nucleotide sequence ID" value="NZ_QXED01000005.1"/>
</dbReference>
<accession>A0A418M6H7</accession>
<keyword evidence="3" id="KW-1133">Transmembrane helix</keyword>
<feature type="coiled-coil region" evidence="1">
    <location>
        <begin position="332"/>
        <end position="382"/>
    </location>
</feature>
<evidence type="ECO:0000256" key="2">
    <source>
        <dbReference type="SAM" id="MobiDB-lite"/>
    </source>
</evidence>
<keyword evidence="3" id="KW-0472">Membrane</keyword>
<feature type="transmembrane region" description="Helical" evidence="3">
    <location>
        <begin position="645"/>
        <end position="670"/>
    </location>
</feature>